<accession>A0ABU4WYD6</accession>
<comment type="caution">
    <text evidence="1">The sequence shown here is derived from an EMBL/GenBank/DDBJ whole genome shotgun (WGS) entry which is preliminary data.</text>
</comment>
<dbReference type="Pfam" id="PF12686">
    <property type="entry name" value="DUF3800"/>
    <property type="match status" value="1"/>
</dbReference>
<keyword evidence="2" id="KW-1185">Reference proteome</keyword>
<sequence length="288" mass="32807">MASEGSVPEPYFIAYLDEAGDPGIKTVAPIDPNGASEWFTVGCAVVRATIEPELVPLVQNIKQSIYSTQSPDLHFRNLVEHKKLPVCQALAAEKLRFFVVASNKKNMRGYRNPQAEAVTMHKHNYFYNYCIRILLERVSQWCARRSIYETGEPKHVKLVFSKRGGHSYRHVETYIHLLAKQAEGGRIYQTANIPDFRVLDHRLIEVIEHNKNAGCQIADVVASAFYQAANAGTKKWNTEYAEALRDRVASRNDGHYAGCGVTLLPWKNWTLRLTDAQKKIFRFYGYEI</sequence>
<gene>
    <name evidence="1" type="ORF">RFM51_15945</name>
</gene>
<organism evidence="1 2">
    <name type="scientific">Mesorhizobium australafricanum</name>
    <dbReference type="NCBI Taxonomy" id="3072311"/>
    <lineage>
        <taxon>Bacteria</taxon>
        <taxon>Pseudomonadati</taxon>
        <taxon>Pseudomonadota</taxon>
        <taxon>Alphaproteobacteria</taxon>
        <taxon>Hyphomicrobiales</taxon>
        <taxon>Phyllobacteriaceae</taxon>
        <taxon>Mesorhizobium</taxon>
    </lineage>
</organism>
<dbReference type="EMBL" id="JAVIIS010000021">
    <property type="protein sequence ID" value="MDX8441086.1"/>
    <property type="molecule type" value="Genomic_DNA"/>
</dbReference>
<name>A0ABU4WYD6_9HYPH</name>
<dbReference type="InterPro" id="IPR024524">
    <property type="entry name" value="DUF3800"/>
</dbReference>
<proteinExistence type="predicted"/>
<dbReference type="RefSeq" id="WP_320215024.1">
    <property type="nucleotide sequence ID" value="NZ_JAVIIS010000021.1"/>
</dbReference>
<evidence type="ECO:0000313" key="2">
    <source>
        <dbReference type="Proteomes" id="UP001272097"/>
    </source>
</evidence>
<evidence type="ECO:0000313" key="1">
    <source>
        <dbReference type="EMBL" id="MDX8441086.1"/>
    </source>
</evidence>
<protein>
    <submittedName>
        <fullName evidence="1">DUF3800 domain-containing protein</fullName>
    </submittedName>
</protein>
<reference evidence="1 2" key="1">
    <citation type="submission" date="2023-08" db="EMBL/GenBank/DDBJ databases">
        <title>Implementing the SeqCode for naming new Mesorhizobium species isolated from Vachellia karroo root nodules.</title>
        <authorList>
            <person name="Van Lill M."/>
        </authorList>
    </citation>
    <scope>NUCLEOTIDE SEQUENCE [LARGE SCALE GENOMIC DNA]</scope>
    <source>
        <strain evidence="1 2">VK3E</strain>
    </source>
</reference>
<dbReference type="Proteomes" id="UP001272097">
    <property type="component" value="Unassembled WGS sequence"/>
</dbReference>